<dbReference type="Proteomes" id="UP000324222">
    <property type="component" value="Unassembled WGS sequence"/>
</dbReference>
<feature type="region of interest" description="Disordered" evidence="1">
    <location>
        <begin position="126"/>
        <end position="151"/>
    </location>
</feature>
<dbReference type="EMBL" id="VSRR010005155">
    <property type="protein sequence ID" value="MPC41701.1"/>
    <property type="molecule type" value="Genomic_DNA"/>
</dbReference>
<sequence>MYDFNSLKSVIDRGDVSCSEWLMVPATPRTAPRGAVMSHGAHITTCRWRRPFPAIPHHKCHEPVLFGQMQLLTVMSTVHSGSLQAGKSSAACFENVITEELFSLVACCWAGLGLFYMRALAKANKKGKKGPLRGPVPKENSLGSSRLEDKC</sequence>
<comment type="caution">
    <text evidence="2">The sequence shown here is derived from an EMBL/GenBank/DDBJ whole genome shotgun (WGS) entry which is preliminary data.</text>
</comment>
<evidence type="ECO:0000313" key="2">
    <source>
        <dbReference type="EMBL" id="MPC41701.1"/>
    </source>
</evidence>
<evidence type="ECO:0000313" key="3">
    <source>
        <dbReference type="Proteomes" id="UP000324222"/>
    </source>
</evidence>
<evidence type="ECO:0000256" key="1">
    <source>
        <dbReference type="SAM" id="MobiDB-lite"/>
    </source>
</evidence>
<name>A0A5B7F3V4_PORTR</name>
<dbReference type="AlphaFoldDB" id="A0A5B7F3V4"/>
<organism evidence="2 3">
    <name type="scientific">Portunus trituberculatus</name>
    <name type="common">Swimming crab</name>
    <name type="synonym">Neptunus trituberculatus</name>
    <dbReference type="NCBI Taxonomy" id="210409"/>
    <lineage>
        <taxon>Eukaryota</taxon>
        <taxon>Metazoa</taxon>
        <taxon>Ecdysozoa</taxon>
        <taxon>Arthropoda</taxon>
        <taxon>Crustacea</taxon>
        <taxon>Multicrustacea</taxon>
        <taxon>Malacostraca</taxon>
        <taxon>Eumalacostraca</taxon>
        <taxon>Eucarida</taxon>
        <taxon>Decapoda</taxon>
        <taxon>Pleocyemata</taxon>
        <taxon>Brachyura</taxon>
        <taxon>Eubrachyura</taxon>
        <taxon>Portunoidea</taxon>
        <taxon>Portunidae</taxon>
        <taxon>Portuninae</taxon>
        <taxon>Portunus</taxon>
    </lineage>
</organism>
<gene>
    <name evidence="2" type="ORF">E2C01_035301</name>
</gene>
<proteinExistence type="predicted"/>
<keyword evidence="3" id="KW-1185">Reference proteome</keyword>
<accession>A0A5B7F3V4</accession>
<reference evidence="2 3" key="1">
    <citation type="submission" date="2019-05" db="EMBL/GenBank/DDBJ databases">
        <title>Another draft genome of Portunus trituberculatus and its Hox gene families provides insights of decapod evolution.</title>
        <authorList>
            <person name="Jeong J.-H."/>
            <person name="Song I."/>
            <person name="Kim S."/>
            <person name="Choi T."/>
            <person name="Kim D."/>
            <person name="Ryu S."/>
            <person name="Kim W."/>
        </authorList>
    </citation>
    <scope>NUCLEOTIDE SEQUENCE [LARGE SCALE GENOMIC DNA]</scope>
    <source>
        <tissue evidence="2">Muscle</tissue>
    </source>
</reference>
<protein>
    <submittedName>
        <fullName evidence="2">Uncharacterized protein</fullName>
    </submittedName>
</protein>